<name>A0A221M8M9_9BACI</name>
<sequence length="331" mass="39249">MERGGNYRLVKVKEILFEDTDDYNEVGIEELSEKLRHITGGELKVDHRTIKRDLEILDELDFEIVKNKGKFGKVFYSHQARLFETYQLRLMIDAILSARFITTNEKKKLIKKMKQLTSKHIGKTLPEPILFSQSTNMDYDLVKLNIDCVHRAISEGKALTYKYGKYNVDKEFAFHRNGDWYHVEPYALIWQNDFYYLIGFFEETKEIRHYRLDRIRHIEVSEQSFVKSNNFHLQEYINQSFHMFAGEEIWIKVRFHIELVNVVLDRFGKEADIKKINEDHFVLTTKAKLSGGLINWILTWGNQAKVLSPDHLVDSVKDKIKQMNEVYQESE</sequence>
<evidence type="ECO:0000259" key="1">
    <source>
        <dbReference type="Pfam" id="PF13280"/>
    </source>
</evidence>
<proteinExistence type="predicted"/>
<dbReference type="Pfam" id="PF25583">
    <property type="entry name" value="WCX"/>
    <property type="match status" value="1"/>
</dbReference>
<dbReference type="InterPro" id="IPR051534">
    <property type="entry name" value="CBASS_pafABC_assoc_protein"/>
</dbReference>
<dbReference type="KEGG" id="vne:CFK40_02675"/>
<evidence type="ECO:0000259" key="2">
    <source>
        <dbReference type="Pfam" id="PF25583"/>
    </source>
</evidence>
<dbReference type="Pfam" id="PF13280">
    <property type="entry name" value="WYL"/>
    <property type="match status" value="1"/>
</dbReference>
<dbReference type="PANTHER" id="PTHR34580">
    <property type="match status" value="1"/>
</dbReference>
<feature type="domain" description="WCX" evidence="2">
    <location>
        <begin position="248"/>
        <end position="323"/>
    </location>
</feature>
<reference evidence="3 4" key="1">
    <citation type="journal article" date="2003" name="Int. J. Syst. Evol. Microbiol.">
        <title>Virgibacillus carmonensis sp. nov., Virgibacillus necropolis sp. nov. and Virgibacillus picturae sp. nov., three novel species isolated from deteriorated mural paintings, transfer of the species of the genus salibacillus to Virgibacillus, as Virgibacillus marismortui comb. nov. and Virgibacillus salexigens comb. nov., and emended description of the genus Virgibacillus.</title>
        <authorList>
            <person name="Heyrman J."/>
            <person name="Logan N.A."/>
            <person name="Busse H.J."/>
            <person name="Balcaen A."/>
            <person name="Lebbe L."/>
            <person name="Rodriguez-Diaz M."/>
            <person name="Swings J."/>
            <person name="De Vos P."/>
        </authorList>
    </citation>
    <scope>NUCLEOTIDE SEQUENCE [LARGE SCALE GENOMIC DNA]</scope>
    <source>
        <strain evidence="3 4">LMG 19488</strain>
    </source>
</reference>
<evidence type="ECO:0000313" key="4">
    <source>
        <dbReference type="Proteomes" id="UP000204391"/>
    </source>
</evidence>
<dbReference type="InterPro" id="IPR057727">
    <property type="entry name" value="WCX_dom"/>
</dbReference>
<accession>A0A221M8M9</accession>
<dbReference type="EMBL" id="CP022437">
    <property type="protein sequence ID" value="ASN03979.1"/>
    <property type="molecule type" value="Genomic_DNA"/>
</dbReference>
<dbReference type="AlphaFoldDB" id="A0A221M8M9"/>
<dbReference type="Proteomes" id="UP000204391">
    <property type="component" value="Chromosome"/>
</dbReference>
<dbReference type="InterPro" id="IPR026881">
    <property type="entry name" value="WYL_dom"/>
</dbReference>
<dbReference type="PANTHER" id="PTHR34580:SF1">
    <property type="entry name" value="PROTEIN PAFC"/>
    <property type="match status" value="1"/>
</dbReference>
<dbReference type="RefSeq" id="WP_089530549.1">
    <property type="nucleotide sequence ID" value="NZ_CP022437.1"/>
</dbReference>
<evidence type="ECO:0000313" key="3">
    <source>
        <dbReference type="EMBL" id="ASN03979.1"/>
    </source>
</evidence>
<organism evidence="3 4">
    <name type="scientific">Virgibacillus necropolis</name>
    <dbReference type="NCBI Taxonomy" id="163877"/>
    <lineage>
        <taxon>Bacteria</taxon>
        <taxon>Bacillati</taxon>
        <taxon>Bacillota</taxon>
        <taxon>Bacilli</taxon>
        <taxon>Bacillales</taxon>
        <taxon>Bacillaceae</taxon>
        <taxon>Virgibacillus</taxon>
    </lineage>
</organism>
<keyword evidence="4" id="KW-1185">Reference proteome</keyword>
<dbReference type="OrthoDB" id="9772503at2"/>
<gene>
    <name evidence="3" type="ORF">CFK40_02675</name>
</gene>
<dbReference type="PROSITE" id="PS52050">
    <property type="entry name" value="WYL"/>
    <property type="match status" value="1"/>
</dbReference>
<feature type="domain" description="WYL" evidence="1">
    <location>
        <begin position="149"/>
        <end position="220"/>
    </location>
</feature>
<protein>
    <submittedName>
        <fullName evidence="3">WYL domain-containing protein</fullName>
    </submittedName>
</protein>